<dbReference type="InterPro" id="IPR035952">
    <property type="entry name" value="Rhomboid-like_sf"/>
</dbReference>
<feature type="transmembrane region" description="Helical" evidence="7">
    <location>
        <begin position="105"/>
        <end position="126"/>
    </location>
</feature>
<evidence type="ECO:0000259" key="8">
    <source>
        <dbReference type="Pfam" id="PF01694"/>
    </source>
</evidence>
<gene>
    <name evidence="10" type="ORF">PJIAN_1883</name>
</gene>
<evidence type="ECO:0000259" key="9">
    <source>
        <dbReference type="Pfam" id="PF20216"/>
    </source>
</evidence>
<dbReference type="OrthoDB" id="680602at2"/>
<feature type="domain" description="DUF6576" evidence="9">
    <location>
        <begin position="249"/>
        <end position="290"/>
    </location>
</feature>
<evidence type="ECO:0000256" key="2">
    <source>
        <dbReference type="ARBA" id="ARBA00009045"/>
    </source>
</evidence>
<evidence type="ECO:0000256" key="1">
    <source>
        <dbReference type="ARBA" id="ARBA00004141"/>
    </source>
</evidence>
<dbReference type="SUPFAM" id="SSF144091">
    <property type="entry name" value="Rhomboid-like"/>
    <property type="match status" value="1"/>
</dbReference>
<protein>
    <submittedName>
        <fullName evidence="10">Membrane associated serine protease, rhomboid family</fullName>
    </submittedName>
</protein>
<reference evidence="11" key="1">
    <citation type="submission" date="2016-04" db="EMBL/GenBank/DDBJ databases">
        <title>Draft genome sequence of Paludibacter jiangxiensis strain NM7.</title>
        <authorList>
            <person name="Qiu Y."/>
            <person name="Matsuura N."/>
            <person name="Ohashi A."/>
            <person name="Tourlousse M.D."/>
            <person name="Sekiguchi Y."/>
        </authorList>
    </citation>
    <scope>NUCLEOTIDE SEQUENCE [LARGE SCALE GENOMIC DNA]</scope>
    <source>
        <strain evidence="11">NM7</strain>
    </source>
</reference>
<name>A0A170Z2W5_9BACT</name>
<dbReference type="Pfam" id="PF01694">
    <property type="entry name" value="Rhomboid"/>
    <property type="match status" value="1"/>
</dbReference>
<evidence type="ECO:0000256" key="4">
    <source>
        <dbReference type="ARBA" id="ARBA00022801"/>
    </source>
</evidence>
<feature type="domain" description="Peptidase S54 rhomboid" evidence="8">
    <location>
        <begin position="65"/>
        <end position="208"/>
    </location>
</feature>
<feature type="transmembrane region" description="Helical" evidence="7">
    <location>
        <begin position="138"/>
        <end position="157"/>
    </location>
</feature>
<comment type="subcellular location">
    <subcellularLocation>
        <location evidence="1">Membrane</location>
        <topology evidence="1">Multi-pass membrane protein</topology>
    </subcellularLocation>
</comment>
<dbReference type="Pfam" id="PF20216">
    <property type="entry name" value="DUF6576"/>
    <property type="match status" value="1"/>
</dbReference>
<dbReference type="GO" id="GO:0006508">
    <property type="term" value="P:proteolysis"/>
    <property type="evidence" value="ECO:0007669"/>
    <property type="project" value="UniProtKB-KW"/>
</dbReference>
<feature type="transmembrane region" description="Helical" evidence="7">
    <location>
        <begin position="169"/>
        <end position="186"/>
    </location>
</feature>
<dbReference type="RefSeq" id="WP_068702353.1">
    <property type="nucleotide sequence ID" value="NZ_BDCR01000001.1"/>
</dbReference>
<organism evidence="10 11">
    <name type="scientific">Paludibacter jiangxiensis</name>
    <dbReference type="NCBI Taxonomy" id="681398"/>
    <lineage>
        <taxon>Bacteria</taxon>
        <taxon>Pseudomonadati</taxon>
        <taxon>Bacteroidota</taxon>
        <taxon>Bacteroidia</taxon>
        <taxon>Bacteroidales</taxon>
        <taxon>Paludibacteraceae</taxon>
        <taxon>Paludibacter</taxon>
    </lineage>
</organism>
<keyword evidence="3 7" id="KW-0812">Transmembrane</keyword>
<dbReference type="AlphaFoldDB" id="A0A170Z2W5"/>
<dbReference type="InterPro" id="IPR022764">
    <property type="entry name" value="Peptidase_S54_rhomboid_dom"/>
</dbReference>
<reference evidence="11" key="2">
    <citation type="journal article" date="2017" name="Genome Announc.">
        <title>Draft genome sequence of Paludibacter jiangxiensis NM7(T), a propionate-producing fermentative bacterium.</title>
        <authorList>
            <person name="Qiu Y.-L."/>
            <person name="Tourlousse D.M."/>
            <person name="Matsuura N."/>
            <person name="Ohashi A."/>
            <person name="Sekiguchi Y."/>
        </authorList>
    </citation>
    <scope>NUCLEOTIDE SEQUENCE [LARGE SCALE GENOMIC DNA]</scope>
    <source>
        <strain evidence="11">NM7</strain>
    </source>
</reference>
<dbReference type="InterPro" id="IPR046483">
    <property type="entry name" value="DUF6576"/>
</dbReference>
<keyword evidence="10" id="KW-0645">Protease</keyword>
<dbReference type="STRING" id="681398.PJIAN_1883"/>
<sequence length="292" mass="32910">MSLINDFNRSFQQATMLKKLIYVNVGTFIVVQLALIILKLCAVEAPVWLSFLELPSNLNALAIRPWTVITYMFLHTDILHILFNMLCLFGFGQLFLLCFSPKQLFGVYIFGGIAGAVVYIAAFNLFPYFTLVKDSTLLLGASASIMAIIVAVATYSPDYVVSLFLLGRIKLKYIAIVTFLISLLSVTGNNAGGELAHIGGALLGFWFAKRMRAGKDITRQFNLFIDRIISLFERKPRKFKVTGTRPKTDKEYRTEKRDNDAELNRILDKIKRSGYSSLSGDEKKTLFDRSNK</sequence>
<keyword evidence="4" id="KW-0378">Hydrolase</keyword>
<dbReference type="PANTHER" id="PTHR43731">
    <property type="entry name" value="RHOMBOID PROTEASE"/>
    <property type="match status" value="1"/>
</dbReference>
<evidence type="ECO:0000313" key="10">
    <source>
        <dbReference type="EMBL" id="GAT62290.1"/>
    </source>
</evidence>
<proteinExistence type="inferred from homology"/>
<dbReference type="GO" id="GO:0016020">
    <property type="term" value="C:membrane"/>
    <property type="evidence" value="ECO:0007669"/>
    <property type="project" value="UniProtKB-SubCell"/>
</dbReference>
<accession>A0A170Z2W5</accession>
<evidence type="ECO:0000256" key="7">
    <source>
        <dbReference type="SAM" id="Phobius"/>
    </source>
</evidence>
<keyword evidence="11" id="KW-1185">Reference proteome</keyword>
<dbReference type="PANTHER" id="PTHR43731:SF14">
    <property type="entry name" value="PRESENILIN-ASSOCIATED RHOMBOID-LIKE PROTEIN, MITOCHONDRIAL"/>
    <property type="match status" value="1"/>
</dbReference>
<dbReference type="GO" id="GO:0004252">
    <property type="term" value="F:serine-type endopeptidase activity"/>
    <property type="evidence" value="ECO:0007669"/>
    <property type="project" value="InterPro"/>
</dbReference>
<evidence type="ECO:0000313" key="11">
    <source>
        <dbReference type="Proteomes" id="UP000076586"/>
    </source>
</evidence>
<evidence type="ECO:0000256" key="3">
    <source>
        <dbReference type="ARBA" id="ARBA00022692"/>
    </source>
</evidence>
<keyword evidence="6 7" id="KW-0472">Membrane</keyword>
<feature type="transmembrane region" description="Helical" evidence="7">
    <location>
        <begin position="21"/>
        <end position="49"/>
    </location>
</feature>
<feature type="transmembrane region" description="Helical" evidence="7">
    <location>
        <begin position="78"/>
        <end position="98"/>
    </location>
</feature>
<dbReference type="Gene3D" id="1.20.1540.10">
    <property type="entry name" value="Rhomboid-like"/>
    <property type="match status" value="1"/>
</dbReference>
<keyword evidence="5 7" id="KW-1133">Transmembrane helix</keyword>
<evidence type="ECO:0000256" key="6">
    <source>
        <dbReference type="ARBA" id="ARBA00023136"/>
    </source>
</evidence>
<comment type="caution">
    <text evidence="10">The sequence shown here is derived from an EMBL/GenBank/DDBJ whole genome shotgun (WGS) entry which is preliminary data.</text>
</comment>
<dbReference type="Proteomes" id="UP000076586">
    <property type="component" value="Unassembled WGS sequence"/>
</dbReference>
<dbReference type="InterPro" id="IPR050925">
    <property type="entry name" value="Rhomboid_protease_S54"/>
</dbReference>
<dbReference type="EMBL" id="BDCR01000001">
    <property type="protein sequence ID" value="GAT62290.1"/>
    <property type="molecule type" value="Genomic_DNA"/>
</dbReference>
<comment type="similarity">
    <text evidence="2">Belongs to the peptidase S54 family.</text>
</comment>
<evidence type="ECO:0000256" key="5">
    <source>
        <dbReference type="ARBA" id="ARBA00022989"/>
    </source>
</evidence>